<dbReference type="KEGG" id="achh:ABFG95_06020"/>
<sequence length="105" mass="11838">MAKIKFTLVPNPTFKHKVPMPIPGGAFADVEFTFKHRGKEEFTEFLERAKDMDDTDLVLAIASGWELEEPFDKDNVGQLVENYVGAARAIFTAYMDEIVKARLGN</sequence>
<dbReference type="RefSeq" id="WP_068951791.1">
    <property type="nucleotide sequence ID" value="NZ_CP157584.1"/>
</dbReference>
<accession>A0AAU7LDU9</accession>
<dbReference type="Pfam" id="PF08748">
    <property type="entry name" value="Phage_TAC_4"/>
    <property type="match status" value="1"/>
</dbReference>
<dbReference type="AlphaFoldDB" id="A0AAU7LDU9"/>
<gene>
    <name evidence="1" type="ORF">ABFG95_06020</name>
</gene>
<proteinExistence type="predicted"/>
<dbReference type="InterPro" id="IPR014859">
    <property type="entry name" value="Phage_TAC_4"/>
</dbReference>
<reference evidence="1" key="1">
    <citation type="submission" date="2024-05" db="EMBL/GenBank/DDBJ databases">
        <title>Transcriptome analysis of the degradation process of organic nitrogen by two heterotrophic nitrifying and aerobic denitrifying bacteria, Achromobacter sp. HNDS-1 and Enterobacter sp. HNDS-6.</title>
        <authorList>
            <person name="Huang Y."/>
        </authorList>
    </citation>
    <scope>NUCLEOTIDE SEQUENCE</scope>
    <source>
        <strain evidence="1">HNDS-1</strain>
    </source>
</reference>
<name>A0AAU7LDU9_9BURK</name>
<dbReference type="EMBL" id="CP157584">
    <property type="protein sequence ID" value="XBP00031.1"/>
    <property type="molecule type" value="Genomic_DNA"/>
</dbReference>
<protein>
    <submittedName>
        <fullName evidence="1">Phage tail assembly chaperone</fullName>
    </submittedName>
</protein>
<evidence type="ECO:0000313" key="1">
    <source>
        <dbReference type="EMBL" id="XBP00031.1"/>
    </source>
</evidence>
<organism evidence="1">
    <name type="scientific">Achromobacter sp. HNDS-1</name>
    <dbReference type="NCBI Taxonomy" id="3151598"/>
    <lineage>
        <taxon>Bacteria</taxon>
        <taxon>Pseudomonadati</taxon>
        <taxon>Pseudomonadota</taxon>
        <taxon>Betaproteobacteria</taxon>
        <taxon>Burkholderiales</taxon>
        <taxon>Alcaligenaceae</taxon>
        <taxon>Achromobacter</taxon>
    </lineage>
</organism>